<dbReference type="NCBIfam" id="TIGR01727">
    <property type="entry name" value="oligo_HPY"/>
    <property type="match status" value="1"/>
</dbReference>
<dbReference type="PROSITE" id="PS50893">
    <property type="entry name" value="ABC_TRANSPORTER_2"/>
    <property type="match status" value="1"/>
</dbReference>
<dbReference type="InterPro" id="IPR003593">
    <property type="entry name" value="AAA+_ATPase"/>
</dbReference>
<evidence type="ECO:0000313" key="8">
    <source>
        <dbReference type="Proteomes" id="UP000636264"/>
    </source>
</evidence>
<dbReference type="AlphaFoldDB" id="A0A916W410"/>
<protein>
    <submittedName>
        <fullName evidence="7">ABC transporter ATP-binding protein</fullName>
    </submittedName>
</protein>
<comment type="similarity">
    <text evidence="2">Belongs to the ABC transporter superfamily.</text>
</comment>
<dbReference type="Gene3D" id="3.40.50.300">
    <property type="entry name" value="P-loop containing nucleotide triphosphate hydrolases"/>
    <property type="match status" value="1"/>
</dbReference>
<dbReference type="SMART" id="SM00382">
    <property type="entry name" value="AAA"/>
    <property type="match status" value="1"/>
</dbReference>
<dbReference type="InterPro" id="IPR050319">
    <property type="entry name" value="ABC_transp_ATP-bind"/>
</dbReference>
<comment type="subcellular location">
    <subcellularLocation>
        <location evidence="1">Cell inner membrane</location>
        <topology evidence="1">Peripheral membrane protein</topology>
    </subcellularLocation>
</comment>
<dbReference type="Pfam" id="PF00005">
    <property type="entry name" value="ABC_tran"/>
    <property type="match status" value="1"/>
</dbReference>
<gene>
    <name evidence="7" type="ORF">GCM10011385_19320</name>
</gene>
<dbReference type="Pfam" id="PF08352">
    <property type="entry name" value="oligo_HPY"/>
    <property type="match status" value="1"/>
</dbReference>
<dbReference type="GO" id="GO:0015833">
    <property type="term" value="P:peptide transport"/>
    <property type="evidence" value="ECO:0007669"/>
    <property type="project" value="InterPro"/>
</dbReference>
<dbReference type="PANTHER" id="PTHR43776:SF7">
    <property type="entry name" value="D,D-DIPEPTIDE TRANSPORT ATP-BINDING PROTEIN DDPF-RELATED"/>
    <property type="match status" value="1"/>
</dbReference>
<keyword evidence="5 7" id="KW-0067">ATP-binding</keyword>
<dbReference type="CDD" id="cd03257">
    <property type="entry name" value="ABC_NikE_OppD_transporters"/>
    <property type="match status" value="1"/>
</dbReference>
<dbReference type="GO" id="GO:0005524">
    <property type="term" value="F:ATP binding"/>
    <property type="evidence" value="ECO:0007669"/>
    <property type="project" value="UniProtKB-KW"/>
</dbReference>
<dbReference type="GO" id="GO:0005886">
    <property type="term" value="C:plasma membrane"/>
    <property type="evidence" value="ECO:0007669"/>
    <property type="project" value="UniProtKB-SubCell"/>
</dbReference>
<evidence type="ECO:0000256" key="4">
    <source>
        <dbReference type="ARBA" id="ARBA00022741"/>
    </source>
</evidence>
<reference evidence="7" key="2">
    <citation type="submission" date="2020-09" db="EMBL/GenBank/DDBJ databases">
        <authorList>
            <person name="Sun Q."/>
            <person name="Zhou Y."/>
        </authorList>
    </citation>
    <scope>NUCLEOTIDE SEQUENCE</scope>
    <source>
        <strain evidence="7">CGMCC 1.15320</strain>
    </source>
</reference>
<dbReference type="EMBL" id="BMIF01000005">
    <property type="protein sequence ID" value="GGA65614.1"/>
    <property type="molecule type" value="Genomic_DNA"/>
</dbReference>
<keyword evidence="4" id="KW-0547">Nucleotide-binding</keyword>
<dbReference type="InterPro" id="IPR017871">
    <property type="entry name" value="ABC_transporter-like_CS"/>
</dbReference>
<evidence type="ECO:0000256" key="2">
    <source>
        <dbReference type="ARBA" id="ARBA00005417"/>
    </source>
</evidence>
<evidence type="ECO:0000259" key="6">
    <source>
        <dbReference type="PROSITE" id="PS50893"/>
    </source>
</evidence>
<dbReference type="RefSeq" id="WP_188720852.1">
    <property type="nucleotide sequence ID" value="NZ_BMIF01000005.1"/>
</dbReference>
<evidence type="ECO:0000313" key="7">
    <source>
        <dbReference type="EMBL" id="GGA65614.1"/>
    </source>
</evidence>
<evidence type="ECO:0000256" key="5">
    <source>
        <dbReference type="ARBA" id="ARBA00022840"/>
    </source>
</evidence>
<comment type="caution">
    <text evidence="7">The sequence shown here is derived from an EMBL/GenBank/DDBJ whole genome shotgun (WGS) entry which is preliminary data.</text>
</comment>
<dbReference type="GO" id="GO:0016887">
    <property type="term" value="F:ATP hydrolysis activity"/>
    <property type="evidence" value="ECO:0007669"/>
    <property type="project" value="InterPro"/>
</dbReference>
<evidence type="ECO:0000256" key="3">
    <source>
        <dbReference type="ARBA" id="ARBA00022448"/>
    </source>
</evidence>
<dbReference type="SUPFAM" id="SSF52540">
    <property type="entry name" value="P-loop containing nucleoside triphosphate hydrolases"/>
    <property type="match status" value="1"/>
</dbReference>
<accession>A0A916W410</accession>
<dbReference type="GO" id="GO:0055085">
    <property type="term" value="P:transmembrane transport"/>
    <property type="evidence" value="ECO:0007669"/>
    <property type="project" value="UniProtKB-ARBA"/>
</dbReference>
<sequence>MLLQPEMPILQVRNLTKHYLPQSGFSFSGGKSVIKAVDGVDFDLYPGETLGLVGESGCGKSTVARTILRLEEPTAGEVLYRGQDIFSMNRTELKTLRRNVQVVFQNPYAALNPRMSVEDILSEPWVIHPDVLPREQWADRVRELLVQVGLRPEHAERYPHQFSGGQLQRIGIARALALSPEVLICDEPVSALDLSVQAQVINLLEEIQAETNIAYLFIAHDLSVVRHISNRVAVMYLGRMAEIGPASEVFNEPAHPYSAALLSAEPTLKPDEIGRERIPLKGEIPSPANPPSGCRFRTRCWKAQAVCAEQVPQLEPRPPGSNRLAACHFPMDAPDAEIPHHLQST</sequence>
<keyword evidence="3" id="KW-0813">Transport</keyword>
<name>A0A916W410_9HYPH</name>
<organism evidence="7 8">
    <name type="scientific">Nitratireductor aestuarii</name>
    <dbReference type="NCBI Taxonomy" id="1735103"/>
    <lineage>
        <taxon>Bacteria</taxon>
        <taxon>Pseudomonadati</taxon>
        <taxon>Pseudomonadota</taxon>
        <taxon>Alphaproteobacteria</taxon>
        <taxon>Hyphomicrobiales</taxon>
        <taxon>Phyllobacteriaceae</taxon>
        <taxon>Nitratireductor</taxon>
    </lineage>
</organism>
<feature type="domain" description="ABC transporter" evidence="6">
    <location>
        <begin position="10"/>
        <end position="262"/>
    </location>
</feature>
<dbReference type="Proteomes" id="UP000636264">
    <property type="component" value="Unassembled WGS sequence"/>
</dbReference>
<evidence type="ECO:0000256" key="1">
    <source>
        <dbReference type="ARBA" id="ARBA00004417"/>
    </source>
</evidence>
<reference evidence="7" key="1">
    <citation type="journal article" date="2014" name="Int. J. Syst. Evol. Microbiol.">
        <title>Complete genome sequence of Corynebacterium casei LMG S-19264T (=DSM 44701T), isolated from a smear-ripened cheese.</title>
        <authorList>
            <consortium name="US DOE Joint Genome Institute (JGI-PGF)"/>
            <person name="Walter F."/>
            <person name="Albersmeier A."/>
            <person name="Kalinowski J."/>
            <person name="Ruckert C."/>
        </authorList>
    </citation>
    <scope>NUCLEOTIDE SEQUENCE</scope>
    <source>
        <strain evidence="7">CGMCC 1.15320</strain>
    </source>
</reference>
<dbReference type="PANTHER" id="PTHR43776">
    <property type="entry name" value="TRANSPORT ATP-BINDING PROTEIN"/>
    <property type="match status" value="1"/>
</dbReference>
<dbReference type="PROSITE" id="PS00211">
    <property type="entry name" value="ABC_TRANSPORTER_1"/>
    <property type="match status" value="1"/>
</dbReference>
<dbReference type="FunFam" id="3.40.50.300:FF:000016">
    <property type="entry name" value="Oligopeptide ABC transporter ATP-binding component"/>
    <property type="match status" value="1"/>
</dbReference>
<dbReference type="InterPro" id="IPR027417">
    <property type="entry name" value="P-loop_NTPase"/>
</dbReference>
<proteinExistence type="inferred from homology"/>
<dbReference type="InterPro" id="IPR013563">
    <property type="entry name" value="Oligopep_ABC_C"/>
</dbReference>
<dbReference type="NCBIfam" id="NF008453">
    <property type="entry name" value="PRK11308.1"/>
    <property type="match status" value="1"/>
</dbReference>
<dbReference type="InterPro" id="IPR003439">
    <property type="entry name" value="ABC_transporter-like_ATP-bd"/>
</dbReference>
<keyword evidence="8" id="KW-1185">Reference proteome</keyword>